<dbReference type="InterPro" id="IPR036291">
    <property type="entry name" value="NAD(P)-bd_dom_sf"/>
</dbReference>
<accession>A0ABQ4B4I3</accession>
<gene>
    <name evidence="3" type="ORF">Apa02nite_016720</name>
</gene>
<dbReference type="Proteomes" id="UP000624709">
    <property type="component" value="Unassembled WGS sequence"/>
</dbReference>
<reference evidence="3 4" key="1">
    <citation type="submission" date="2021-01" db="EMBL/GenBank/DDBJ databases">
        <title>Whole genome shotgun sequence of Actinoplanes palleronii NBRC 14916.</title>
        <authorList>
            <person name="Komaki H."/>
            <person name="Tamura T."/>
        </authorList>
    </citation>
    <scope>NUCLEOTIDE SEQUENCE [LARGE SCALE GENOMIC DNA]</scope>
    <source>
        <strain evidence="3 4">NBRC 14916</strain>
    </source>
</reference>
<proteinExistence type="predicted"/>
<dbReference type="EMBL" id="BOMS01000022">
    <property type="protein sequence ID" value="GIE65564.1"/>
    <property type="molecule type" value="Genomic_DNA"/>
</dbReference>
<evidence type="ECO:0000313" key="4">
    <source>
        <dbReference type="Proteomes" id="UP000624709"/>
    </source>
</evidence>
<comment type="caution">
    <text evidence="3">The sequence shown here is derived from an EMBL/GenBank/DDBJ whole genome shotgun (WGS) entry which is preliminary data.</text>
</comment>
<evidence type="ECO:0000259" key="2">
    <source>
        <dbReference type="Pfam" id="PF13460"/>
    </source>
</evidence>
<name>A0ABQ4B4I3_9ACTN</name>
<sequence>MKERDMVVVVVGGTGQTGTLLVEELRARGHEAVAAARSTGVDVISGGGLEQALAGADVVVDVLNTTEQEEAAATAFFRESSENVAAAARAAGVRHHVLLSIVGLEAASDLAYYRAKLAQEAAVKAGGVPYTIVRATQFHTFLAPLIRANSVDGEARLAPVNLQPIDLADLTTILADVVESEPASTASAGGTGGTVEVAGPEVLPLDEIGRRLAPDLKITSDGKPFFGANVPVNALVAGPGARLGTITLADWQAADGG</sequence>
<dbReference type="InterPro" id="IPR016040">
    <property type="entry name" value="NAD(P)-bd_dom"/>
</dbReference>
<protein>
    <submittedName>
        <fullName evidence="3">NmrA family transcriptional regulator</fullName>
    </submittedName>
</protein>
<dbReference type="Pfam" id="PF13460">
    <property type="entry name" value="NAD_binding_10"/>
    <property type="match status" value="1"/>
</dbReference>
<dbReference type="InterPro" id="IPR051164">
    <property type="entry name" value="NmrA-like_oxidored"/>
</dbReference>
<feature type="domain" description="NAD(P)-binding" evidence="2">
    <location>
        <begin position="12"/>
        <end position="138"/>
    </location>
</feature>
<keyword evidence="4" id="KW-1185">Reference proteome</keyword>
<keyword evidence="1" id="KW-0521">NADP</keyword>
<dbReference type="PANTHER" id="PTHR42748">
    <property type="entry name" value="NITROGEN METABOLITE REPRESSION PROTEIN NMRA FAMILY MEMBER"/>
    <property type="match status" value="1"/>
</dbReference>
<evidence type="ECO:0000256" key="1">
    <source>
        <dbReference type="ARBA" id="ARBA00022857"/>
    </source>
</evidence>
<evidence type="ECO:0000313" key="3">
    <source>
        <dbReference type="EMBL" id="GIE65564.1"/>
    </source>
</evidence>
<dbReference type="Gene3D" id="3.40.50.720">
    <property type="entry name" value="NAD(P)-binding Rossmann-like Domain"/>
    <property type="match status" value="1"/>
</dbReference>
<dbReference type="PANTHER" id="PTHR42748:SF3">
    <property type="entry name" value="BLL4366 PROTEIN"/>
    <property type="match status" value="1"/>
</dbReference>
<organism evidence="3 4">
    <name type="scientific">Actinoplanes palleronii</name>
    <dbReference type="NCBI Taxonomy" id="113570"/>
    <lineage>
        <taxon>Bacteria</taxon>
        <taxon>Bacillati</taxon>
        <taxon>Actinomycetota</taxon>
        <taxon>Actinomycetes</taxon>
        <taxon>Micromonosporales</taxon>
        <taxon>Micromonosporaceae</taxon>
        <taxon>Actinoplanes</taxon>
    </lineage>
</organism>
<dbReference type="SUPFAM" id="SSF51735">
    <property type="entry name" value="NAD(P)-binding Rossmann-fold domains"/>
    <property type="match status" value="1"/>
</dbReference>